<dbReference type="SUPFAM" id="SSF52540">
    <property type="entry name" value="P-loop containing nucleoside triphosphate hydrolases"/>
    <property type="match status" value="2"/>
</dbReference>
<dbReference type="AlphaFoldDB" id="A0A9W6LPS1"/>
<keyword evidence="1" id="KW-0677">Repeat</keyword>
<keyword evidence="7" id="KW-1185">Reference proteome</keyword>
<comment type="caution">
    <text evidence="6">The sequence shown here is derived from an EMBL/GenBank/DDBJ whole genome shotgun (WGS) entry which is preliminary data.</text>
</comment>
<dbReference type="Pfam" id="PF00005">
    <property type="entry name" value="ABC_tran"/>
    <property type="match status" value="2"/>
</dbReference>
<dbReference type="InterPro" id="IPR017871">
    <property type="entry name" value="ABC_transporter-like_CS"/>
</dbReference>
<dbReference type="GO" id="GO:0016887">
    <property type="term" value="F:ATP hydrolysis activity"/>
    <property type="evidence" value="ECO:0007669"/>
    <property type="project" value="InterPro"/>
</dbReference>
<evidence type="ECO:0000256" key="1">
    <source>
        <dbReference type="ARBA" id="ARBA00022737"/>
    </source>
</evidence>
<organism evidence="6 7">
    <name type="scientific">Propionigenium maris DSM 9537</name>
    <dbReference type="NCBI Taxonomy" id="1123000"/>
    <lineage>
        <taxon>Bacteria</taxon>
        <taxon>Fusobacteriati</taxon>
        <taxon>Fusobacteriota</taxon>
        <taxon>Fusobacteriia</taxon>
        <taxon>Fusobacteriales</taxon>
        <taxon>Fusobacteriaceae</taxon>
        <taxon>Propionigenium</taxon>
    </lineage>
</organism>
<dbReference type="RefSeq" id="WP_281838171.1">
    <property type="nucleotide sequence ID" value="NZ_BSDY01000050.1"/>
</dbReference>
<dbReference type="InterPro" id="IPR032781">
    <property type="entry name" value="ABC_tran_Xtn"/>
</dbReference>
<evidence type="ECO:0000313" key="7">
    <source>
        <dbReference type="Proteomes" id="UP001144471"/>
    </source>
</evidence>
<reference evidence="6" key="1">
    <citation type="submission" date="2022-12" db="EMBL/GenBank/DDBJ databases">
        <title>Reference genome sequencing for broad-spectrum identification of bacterial and archaeal isolates by mass spectrometry.</title>
        <authorList>
            <person name="Sekiguchi Y."/>
            <person name="Tourlousse D.M."/>
        </authorList>
    </citation>
    <scope>NUCLEOTIDE SEQUENCE</scope>
    <source>
        <strain evidence="6">10succ1</strain>
    </source>
</reference>
<dbReference type="PANTHER" id="PTHR42855:SF2">
    <property type="entry name" value="DRUG RESISTANCE ABC TRANSPORTER,ATP-BINDING PROTEIN"/>
    <property type="match status" value="1"/>
</dbReference>
<feature type="domain" description="ABC transporter" evidence="5">
    <location>
        <begin position="332"/>
        <end position="544"/>
    </location>
</feature>
<keyword evidence="2" id="KW-0547">Nucleotide-binding</keyword>
<dbReference type="GO" id="GO:0005524">
    <property type="term" value="F:ATP binding"/>
    <property type="evidence" value="ECO:0007669"/>
    <property type="project" value="UniProtKB-KW"/>
</dbReference>
<protein>
    <submittedName>
        <fullName evidence="6">ABC transporter ATP-binding protein</fullName>
    </submittedName>
</protein>
<dbReference type="PROSITE" id="PS50893">
    <property type="entry name" value="ABC_TRANSPORTER_2"/>
    <property type="match status" value="2"/>
</dbReference>
<dbReference type="InterPro" id="IPR051309">
    <property type="entry name" value="ABCF_ATPase"/>
</dbReference>
<feature type="domain" description="ABC transporter" evidence="5">
    <location>
        <begin position="4"/>
        <end position="265"/>
    </location>
</feature>
<evidence type="ECO:0000256" key="2">
    <source>
        <dbReference type="ARBA" id="ARBA00022741"/>
    </source>
</evidence>
<dbReference type="Pfam" id="PF12848">
    <property type="entry name" value="ABC_tran_Xtn"/>
    <property type="match status" value="1"/>
</dbReference>
<dbReference type="FunFam" id="3.40.50.300:FF:000011">
    <property type="entry name" value="Putative ABC transporter ATP-binding component"/>
    <property type="match status" value="1"/>
</dbReference>
<dbReference type="InterPro" id="IPR003439">
    <property type="entry name" value="ABC_transporter-like_ATP-bd"/>
</dbReference>
<evidence type="ECO:0000313" key="6">
    <source>
        <dbReference type="EMBL" id="GLI58354.1"/>
    </source>
</evidence>
<proteinExistence type="predicted"/>
<dbReference type="CDD" id="cd03221">
    <property type="entry name" value="ABCF_EF-3"/>
    <property type="match status" value="2"/>
</dbReference>
<dbReference type="SMART" id="SM00382">
    <property type="entry name" value="AAA"/>
    <property type="match status" value="2"/>
</dbReference>
<dbReference type="PROSITE" id="PS00211">
    <property type="entry name" value="ABC_TRANSPORTER_1"/>
    <property type="match status" value="1"/>
</dbReference>
<dbReference type="Gene3D" id="3.40.50.300">
    <property type="entry name" value="P-loop containing nucleotide triphosphate hydrolases"/>
    <property type="match status" value="2"/>
</dbReference>
<dbReference type="PANTHER" id="PTHR42855">
    <property type="entry name" value="ABC TRANSPORTER ATP-BINDING SUBUNIT"/>
    <property type="match status" value="1"/>
</dbReference>
<dbReference type="GO" id="GO:0003676">
    <property type="term" value="F:nucleic acid binding"/>
    <property type="evidence" value="ECO:0007669"/>
    <property type="project" value="UniProtKB-ARBA"/>
</dbReference>
<dbReference type="EMBL" id="BSDY01000050">
    <property type="protein sequence ID" value="GLI58354.1"/>
    <property type="molecule type" value="Genomic_DNA"/>
</dbReference>
<evidence type="ECO:0000256" key="3">
    <source>
        <dbReference type="ARBA" id="ARBA00022840"/>
    </source>
</evidence>
<keyword evidence="3 6" id="KW-0067">ATP-binding</keyword>
<dbReference type="InterPro" id="IPR027417">
    <property type="entry name" value="P-loop_NTPase"/>
</dbReference>
<dbReference type="FunFam" id="3.40.50.300:FF:000309">
    <property type="entry name" value="ABC transporter ATP-binding protein"/>
    <property type="match status" value="1"/>
</dbReference>
<evidence type="ECO:0000256" key="4">
    <source>
        <dbReference type="SAM" id="Coils"/>
    </source>
</evidence>
<sequence length="635" mass="73269">MAILQVNELYKGFAGEPLLKDITFSIDEKDRIGLIGLNGAGKTTLIRMLLESEEHDPSPDTNKRGTISKKGGLKMGYLSQHFDLDEDSRVFDELMSVYSYLKEDYEKIQWLNNRLAVDMDNFDEIMEELSVLSTKYEQEEGYAIEYKVKQILTGLNFPESLWKNRIGDLSGGQKSRIALGKILLEEPDLLILDEPTNHLDLTAIEWLERFLRDYNKAFILISHDRYFLDNVINRVFELEKKTIKAYKGNFTDFTIQKEAYLSGAVKAYEKEQDKIKKMEEFIRRYKAGVKCKQARGREKILNRMEKMEDPTNTIKRMKLKFEVNRVSTDRVVKVENLSKSFDGVEIFRDVNLDVYRGDKIGIMGKNGTGKSTILRILNELESKDSGSITWGEKLEIGYYDQNHSGLDGNATIIEELMFNYPLSEEQARTLAGGFLFSEEDVFKQIGKLSGGEKSRVALMKLILDKPNFIILDEPTNHLDIYSREILEEALEGYDGTLILVSHDRYFLESVVNKVYEITKDGSTLFKGDYEAYKNRKEEKVKGTDKGLDYEEQKKIKNRIGTLERRYEKLEVEIEELELAKEEVEARYHEAGKKNDVGELMDIQAELDGLDEKIMLTMEEWEATSLELEELKEAAS</sequence>
<accession>A0A9W6LPS1</accession>
<evidence type="ECO:0000259" key="5">
    <source>
        <dbReference type="PROSITE" id="PS50893"/>
    </source>
</evidence>
<dbReference type="Proteomes" id="UP001144471">
    <property type="component" value="Unassembled WGS sequence"/>
</dbReference>
<keyword evidence="4" id="KW-0175">Coiled coil</keyword>
<name>A0A9W6LPS1_9FUSO</name>
<feature type="coiled-coil region" evidence="4">
    <location>
        <begin position="552"/>
        <end position="619"/>
    </location>
</feature>
<dbReference type="InterPro" id="IPR003593">
    <property type="entry name" value="AAA+_ATPase"/>
</dbReference>
<gene>
    <name evidence="6" type="ORF">PM10SUCC1_38680</name>
</gene>